<keyword evidence="8" id="KW-1185">Reference proteome</keyword>
<evidence type="ECO:0000313" key="7">
    <source>
        <dbReference type="EMBL" id="MFC5293675.1"/>
    </source>
</evidence>
<keyword evidence="3 6" id="KW-0812">Transmembrane</keyword>
<evidence type="ECO:0000256" key="5">
    <source>
        <dbReference type="ARBA" id="ARBA00023136"/>
    </source>
</evidence>
<feature type="transmembrane region" description="Helical" evidence="6">
    <location>
        <begin position="241"/>
        <end position="270"/>
    </location>
</feature>
<evidence type="ECO:0000256" key="6">
    <source>
        <dbReference type="SAM" id="Phobius"/>
    </source>
</evidence>
<accession>A0ABW0F722</accession>
<dbReference type="PANTHER" id="PTHR30482:SF18">
    <property type="entry name" value="BRANCHED AMINO ACID TRANSPORT SYSTEM PERMEASE"/>
    <property type="match status" value="1"/>
</dbReference>
<feature type="transmembrane region" description="Helical" evidence="6">
    <location>
        <begin position="12"/>
        <end position="30"/>
    </location>
</feature>
<proteinExistence type="predicted"/>
<dbReference type="PANTHER" id="PTHR30482">
    <property type="entry name" value="HIGH-AFFINITY BRANCHED-CHAIN AMINO ACID TRANSPORT SYSTEM PERMEASE"/>
    <property type="match status" value="1"/>
</dbReference>
<feature type="transmembrane region" description="Helical" evidence="6">
    <location>
        <begin position="159"/>
        <end position="178"/>
    </location>
</feature>
<keyword evidence="4 6" id="KW-1133">Transmembrane helix</keyword>
<gene>
    <name evidence="7" type="ORF">ACFPK2_11820</name>
</gene>
<evidence type="ECO:0000256" key="1">
    <source>
        <dbReference type="ARBA" id="ARBA00004651"/>
    </source>
</evidence>
<reference evidence="8" key="1">
    <citation type="journal article" date="2019" name="Int. J. Syst. Evol. Microbiol.">
        <title>The Global Catalogue of Microorganisms (GCM) 10K type strain sequencing project: providing services to taxonomists for standard genome sequencing and annotation.</title>
        <authorList>
            <consortium name="The Broad Institute Genomics Platform"/>
            <consortium name="The Broad Institute Genome Sequencing Center for Infectious Disease"/>
            <person name="Wu L."/>
            <person name="Ma J."/>
        </authorList>
    </citation>
    <scope>NUCLEOTIDE SEQUENCE [LARGE SCALE GENOMIC DNA]</scope>
    <source>
        <strain evidence="8">CGMCC 1.15643</strain>
    </source>
</reference>
<feature type="transmembrane region" description="Helical" evidence="6">
    <location>
        <begin position="61"/>
        <end position="78"/>
    </location>
</feature>
<organism evidence="7 8">
    <name type="scientific">Bosea minatitlanensis</name>
    <dbReference type="NCBI Taxonomy" id="128782"/>
    <lineage>
        <taxon>Bacteria</taxon>
        <taxon>Pseudomonadati</taxon>
        <taxon>Pseudomonadota</taxon>
        <taxon>Alphaproteobacteria</taxon>
        <taxon>Hyphomicrobiales</taxon>
        <taxon>Boseaceae</taxon>
        <taxon>Bosea</taxon>
    </lineage>
</organism>
<name>A0ABW0F722_9HYPH</name>
<evidence type="ECO:0000256" key="3">
    <source>
        <dbReference type="ARBA" id="ARBA00022692"/>
    </source>
</evidence>
<dbReference type="Pfam" id="PF02653">
    <property type="entry name" value="BPD_transp_2"/>
    <property type="match status" value="1"/>
</dbReference>
<evidence type="ECO:0000313" key="8">
    <source>
        <dbReference type="Proteomes" id="UP001595976"/>
    </source>
</evidence>
<dbReference type="RefSeq" id="WP_158444230.1">
    <property type="nucleotide sequence ID" value="NZ_JAOAOS010000004.1"/>
</dbReference>
<feature type="transmembrane region" description="Helical" evidence="6">
    <location>
        <begin position="36"/>
        <end position="54"/>
    </location>
</feature>
<sequence length="318" mass="33643">MSWRPNHTQSVFVLIAAVVAFPFFGGASATTVMALGGLYAIVAIGLNLLVGYAGKISFGHNAFMALGAYASGILTVTYDWSPLAAMLAATAGSGLVAFVIGAPILRVRGHYLAMITLAFAQIVIIVSTRWTEVTGGLTGIPGVPDFSILGFAFDTKQKMYYLIWFVTIVLFLLSFRIVDSRFGRALRALGAHEAAAASLGVDVVRCRIQIFVLSAVYAALAGSLYAHFLNYVNGTFFDLSVMIQLMAILVVGGIGTLWGPLVGAVLLVWVSHSLGSYAEYSQLIFGVLYGGALLFLPRGAVGEIAARLKGTGSRLRSG</sequence>
<dbReference type="CDD" id="cd06581">
    <property type="entry name" value="TM_PBP1_LivM_like"/>
    <property type="match status" value="1"/>
</dbReference>
<keyword evidence="5 6" id="KW-0472">Membrane</keyword>
<dbReference type="InterPro" id="IPR043428">
    <property type="entry name" value="LivM-like"/>
</dbReference>
<dbReference type="InterPro" id="IPR001851">
    <property type="entry name" value="ABC_transp_permease"/>
</dbReference>
<comment type="caution">
    <text evidence="7">The sequence shown here is derived from an EMBL/GenBank/DDBJ whole genome shotgun (WGS) entry which is preliminary data.</text>
</comment>
<keyword evidence="2" id="KW-1003">Cell membrane</keyword>
<evidence type="ECO:0000256" key="2">
    <source>
        <dbReference type="ARBA" id="ARBA00022475"/>
    </source>
</evidence>
<feature type="transmembrane region" description="Helical" evidence="6">
    <location>
        <begin position="210"/>
        <end position="229"/>
    </location>
</feature>
<dbReference type="Proteomes" id="UP001595976">
    <property type="component" value="Unassembled WGS sequence"/>
</dbReference>
<feature type="transmembrane region" description="Helical" evidence="6">
    <location>
        <begin position="84"/>
        <end position="104"/>
    </location>
</feature>
<evidence type="ECO:0000256" key="4">
    <source>
        <dbReference type="ARBA" id="ARBA00022989"/>
    </source>
</evidence>
<dbReference type="EMBL" id="JBHSLI010000004">
    <property type="protein sequence ID" value="MFC5293675.1"/>
    <property type="molecule type" value="Genomic_DNA"/>
</dbReference>
<feature type="transmembrane region" description="Helical" evidence="6">
    <location>
        <begin position="277"/>
        <end position="296"/>
    </location>
</feature>
<comment type="subcellular location">
    <subcellularLocation>
        <location evidence="1">Cell membrane</location>
        <topology evidence="1">Multi-pass membrane protein</topology>
    </subcellularLocation>
</comment>
<feature type="transmembrane region" description="Helical" evidence="6">
    <location>
        <begin position="111"/>
        <end position="130"/>
    </location>
</feature>
<protein>
    <submittedName>
        <fullName evidence="7">Branched-chain amino acid ABC transporter permease</fullName>
    </submittedName>
</protein>